<protein>
    <submittedName>
        <fullName evidence="2">Uncharacterized protein</fullName>
    </submittedName>
</protein>
<dbReference type="Proteomes" id="UP000235371">
    <property type="component" value="Unassembled WGS sequence"/>
</dbReference>
<dbReference type="STRING" id="1095630.A0A2J6TIT0"/>
<feature type="compositionally biased region" description="Low complexity" evidence="1">
    <location>
        <begin position="55"/>
        <end position="67"/>
    </location>
</feature>
<evidence type="ECO:0000256" key="1">
    <source>
        <dbReference type="SAM" id="MobiDB-lite"/>
    </source>
</evidence>
<dbReference type="PROSITE" id="PS01095">
    <property type="entry name" value="GH18_1"/>
    <property type="match status" value="1"/>
</dbReference>
<feature type="compositionally biased region" description="Low complexity" evidence="1">
    <location>
        <begin position="545"/>
        <end position="566"/>
    </location>
</feature>
<dbReference type="EMBL" id="KZ613783">
    <property type="protein sequence ID" value="PMD62926.1"/>
    <property type="molecule type" value="Genomic_DNA"/>
</dbReference>
<evidence type="ECO:0000313" key="3">
    <source>
        <dbReference type="Proteomes" id="UP000235371"/>
    </source>
</evidence>
<gene>
    <name evidence="2" type="ORF">K444DRAFT_661963</name>
</gene>
<dbReference type="InParanoid" id="A0A2J6TIT0"/>
<reference evidence="2 3" key="1">
    <citation type="submission" date="2016-04" db="EMBL/GenBank/DDBJ databases">
        <title>A degradative enzymes factory behind the ericoid mycorrhizal symbiosis.</title>
        <authorList>
            <consortium name="DOE Joint Genome Institute"/>
            <person name="Martino E."/>
            <person name="Morin E."/>
            <person name="Grelet G."/>
            <person name="Kuo A."/>
            <person name="Kohler A."/>
            <person name="Daghino S."/>
            <person name="Barry K."/>
            <person name="Choi C."/>
            <person name="Cichocki N."/>
            <person name="Clum A."/>
            <person name="Copeland A."/>
            <person name="Hainaut M."/>
            <person name="Haridas S."/>
            <person name="Labutti K."/>
            <person name="Lindquist E."/>
            <person name="Lipzen A."/>
            <person name="Khouja H.-R."/>
            <person name="Murat C."/>
            <person name="Ohm R."/>
            <person name="Olson A."/>
            <person name="Spatafora J."/>
            <person name="Veneault-Fourrey C."/>
            <person name="Henrissat B."/>
            <person name="Grigoriev I."/>
            <person name="Martin F."/>
            <person name="Perotto S."/>
        </authorList>
    </citation>
    <scope>NUCLEOTIDE SEQUENCE [LARGE SCALE GENOMIC DNA]</scope>
    <source>
        <strain evidence="2 3">E</strain>
    </source>
</reference>
<name>A0A2J6TIT0_9HELO</name>
<dbReference type="InterPro" id="IPR001579">
    <property type="entry name" value="Glyco_hydro_18_chit_AS"/>
</dbReference>
<dbReference type="GO" id="GO:0004553">
    <property type="term" value="F:hydrolase activity, hydrolyzing O-glycosyl compounds"/>
    <property type="evidence" value="ECO:0007669"/>
    <property type="project" value="InterPro"/>
</dbReference>
<sequence>MPGFSSSSTGVMAIDATTDKDVADSLSALPQAVAALHLKQAGSIDTTKDNKKPPSLSSGTDSGYSSGPNSGLPTPEKSPEGSFPNEFLRTSTARRLFPGLAKSQTSKVFNRPVIHSVQTRFDDLSELFGPSLEDHLLKARVDSNAKRNISIKLKLVGLSEDSASPCIIILCDKATSRSVKQFFGKDQVKSQYQPQEPSLDTPHFDIKVCHRPPRQIAIFADVNIERYTKLSGLPAAVVGASLTVPVHPDGNRLGTLGGLVLGESTSGEKTLYGMSVDHIFPSDKEYDSRIFSFWNEVDGATENAMEEGSNDDELFPEFDGFDIDFEFDDDTDEASAPVINVQSTENEVSVRHNLRHVPQVQMRYALVRSGDTSTYHVGDLDWSLLEIDNIERFFPFSQNSFLMGMKLPREAICAVQRNLKVEKRVTAFCGVSGRQPGVLSPTMSRLMLGSSAHFVHTYNLTLSSGSVLQPGDCGSWVMDEVTSEVYGHVVASDAFGEAYVVPLRDTILDIQARLNSKTVRLPTAAEILKWCAGRELPQPADSGYSSMTTTPLHSTPSSSTPSSPHHAVQIYEPPTNVVPRHKGREQATGSRLTSIFQRNQQRERTGANINRPSMVTDGDANVEEEEEEESLNVFRSIFKKVMKLPRRKGGQLPPRL</sequence>
<dbReference type="OrthoDB" id="5865767at2759"/>
<dbReference type="RefSeq" id="XP_024739830.1">
    <property type="nucleotide sequence ID" value="XM_024886640.1"/>
</dbReference>
<feature type="region of interest" description="Disordered" evidence="1">
    <location>
        <begin position="539"/>
        <end position="627"/>
    </location>
</feature>
<accession>A0A2J6TIT0</accession>
<keyword evidence="3" id="KW-1185">Reference proteome</keyword>
<feature type="region of interest" description="Disordered" evidence="1">
    <location>
        <begin position="40"/>
        <end position="85"/>
    </location>
</feature>
<dbReference type="GeneID" id="36594717"/>
<proteinExistence type="predicted"/>
<feature type="compositionally biased region" description="Polar residues" evidence="1">
    <location>
        <begin position="587"/>
        <end position="599"/>
    </location>
</feature>
<evidence type="ECO:0000313" key="2">
    <source>
        <dbReference type="EMBL" id="PMD62926.1"/>
    </source>
</evidence>
<dbReference type="GO" id="GO:0005975">
    <property type="term" value="P:carbohydrate metabolic process"/>
    <property type="evidence" value="ECO:0007669"/>
    <property type="project" value="InterPro"/>
</dbReference>
<organism evidence="2 3">
    <name type="scientific">Hyaloscypha bicolor E</name>
    <dbReference type="NCBI Taxonomy" id="1095630"/>
    <lineage>
        <taxon>Eukaryota</taxon>
        <taxon>Fungi</taxon>
        <taxon>Dikarya</taxon>
        <taxon>Ascomycota</taxon>
        <taxon>Pezizomycotina</taxon>
        <taxon>Leotiomycetes</taxon>
        <taxon>Helotiales</taxon>
        <taxon>Hyaloscyphaceae</taxon>
        <taxon>Hyaloscypha</taxon>
        <taxon>Hyaloscypha bicolor</taxon>
    </lineage>
</organism>
<dbReference type="AlphaFoldDB" id="A0A2J6TIT0"/>